<comment type="similarity">
    <text evidence="6">Belongs to the ABC-4 integral membrane protein family.</text>
</comment>
<sequence length="457" mass="50368">MILRDLIKFALSNLWRGKLRSLLTILGVSIGVAALIAMVSFGSGLQKTFSDEFSDLELFNTVRITPTRVDLSTIFSLSKRTVKNIAQLDKKNPIILTDSVLRKVKEAVHSTVPNALVYPEIIFPSRVTFDTMETIVMTEALPAAMAGVAGYREIRVGKFFDSDSSHDVVVSEILLTRIGIRSPEEALGKHIKLTTVSLDAQKVMQLALNPIQLAVGLPVTENSYDFRIVGVLSSDIQKLSSGFRLIIPIATSEKISRLNFLSTIELLRNNEQSAGYQAIIVRASNQKECERLKAVAEALGLNATSFTDQFEEFKKLFIVFEFALAVIGTVALVVATLGITNTMVMSIVERYREIGIMKAVGAADHEIRKIFFVESVVIGFIGGIIGIVLGKLATAAINLLVNLYIASQTGTRIEFFHFPLWLMLSAVIFSMVISLIAGLYPAYRAMRIDPVEALRYQ</sequence>
<evidence type="ECO:0000256" key="1">
    <source>
        <dbReference type="ARBA" id="ARBA00004651"/>
    </source>
</evidence>
<evidence type="ECO:0000313" key="11">
    <source>
        <dbReference type="Proteomes" id="UP000266389"/>
    </source>
</evidence>
<organism evidence="10 11">
    <name type="scientific">Candidatus Thermochlorobacter aerophilus</name>
    <dbReference type="NCBI Taxonomy" id="1868324"/>
    <lineage>
        <taxon>Bacteria</taxon>
        <taxon>Pseudomonadati</taxon>
        <taxon>Chlorobiota</taxon>
        <taxon>Chlorobiia</taxon>
        <taxon>Chlorobiales</taxon>
        <taxon>Candidatus Thermochlorobacteriaceae</taxon>
        <taxon>Candidatus Thermochlorobacter</taxon>
    </lineage>
</organism>
<feature type="transmembrane region" description="Helical" evidence="7">
    <location>
        <begin position="376"/>
        <end position="406"/>
    </location>
</feature>
<keyword evidence="3 7" id="KW-0812">Transmembrane</keyword>
<evidence type="ECO:0000256" key="3">
    <source>
        <dbReference type="ARBA" id="ARBA00022692"/>
    </source>
</evidence>
<protein>
    <submittedName>
        <fullName evidence="10">ABC transporter permease</fullName>
    </submittedName>
</protein>
<feature type="transmembrane region" description="Helical" evidence="7">
    <location>
        <begin position="322"/>
        <end position="348"/>
    </location>
</feature>
<comment type="subcellular location">
    <subcellularLocation>
        <location evidence="1">Cell membrane</location>
        <topology evidence="1">Multi-pass membrane protein</topology>
    </subcellularLocation>
</comment>
<dbReference type="GO" id="GO:0022857">
    <property type="term" value="F:transmembrane transporter activity"/>
    <property type="evidence" value="ECO:0007669"/>
    <property type="project" value="TreeGrafter"/>
</dbReference>
<evidence type="ECO:0000259" key="9">
    <source>
        <dbReference type="Pfam" id="PF12704"/>
    </source>
</evidence>
<evidence type="ECO:0000256" key="4">
    <source>
        <dbReference type="ARBA" id="ARBA00022989"/>
    </source>
</evidence>
<dbReference type="PANTHER" id="PTHR30572:SF4">
    <property type="entry name" value="ABC TRANSPORTER PERMEASE YTRF"/>
    <property type="match status" value="1"/>
</dbReference>
<evidence type="ECO:0000256" key="5">
    <source>
        <dbReference type="ARBA" id="ARBA00023136"/>
    </source>
</evidence>
<accession>A0A395LWI8</accession>
<keyword evidence="4 7" id="KW-1133">Transmembrane helix</keyword>
<keyword evidence="2" id="KW-1003">Cell membrane</keyword>
<evidence type="ECO:0000256" key="7">
    <source>
        <dbReference type="SAM" id="Phobius"/>
    </source>
</evidence>
<evidence type="ECO:0000256" key="2">
    <source>
        <dbReference type="ARBA" id="ARBA00022475"/>
    </source>
</evidence>
<proteinExistence type="inferred from homology"/>
<feature type="transmembrane region" description="Helical" evidence="7">
    <location>
        <begin position="418"/>
        <end position="440"/>
    </location>
</feature>
<dbReference type="InterPro" id="IPR025857">
    <property type="entry name" value="MacB_PCD"/>
</dbReference>
<dbReference type="PANTHER" id="PTHR30572">
    <property type="entry name" value="MEMBRANE COMPONENT OF TRANSPORTER-RELATED"/>
    <property type="match status" value="1"/>
</dbReference>
<reference evidence="10 11" key="1">
    <citation type="journal article" date="2011" name="ISME J.">
        <title>Community ecology of hot spring cyanobacterial mats: predominant populations and their functional potential.</title>
        <authorList>
            <person name="Klatt C.G."/>
            <person name="Wood J.M."/>
            <person name="Rusch D.B."/>
            <person name="Bateson M.M."/>
            <person name="Hamamura N."/>
            <person name="Heidelberg J.F."/>
            <person name="Grossman A.R."/>
            <person name="Bhaya D."/>
            <person name="Cohan F.M."/>
            <person name="Kuhl M."/>
            <person name="Bryant D.A."/>
            <person name="Ward D.M."/>
        </authorList>
    </citation>
    <scope>NUCLEOTIDE SEQUENCE [LARGE SCALE GENOMIC DNA]</scope>
    <source>
        <strain evidence="10">OS</strain>
    </source>
</reference>
<feature type="transmembrane region" description="Helical" evidence="7">
    <location>
        <begin position="21"/>
        <end position="41"/>
    </location>
</feature>
<evidence type="ECO:0000313" key="10">
    <source>
        <dbReference type="EMBL" id="RFM23010.1"/>
    </source>
</evidence>
<evidence type="ECO:0000256" key="6">
    <source>
        <dbReference type="ARBA" id="ARBA00038076"/>
    </source>
</evidence>
<dbReference type="Pfam" id="PF02687">
    <property type="entry name" value="FtsX"/>
    <property type="match status" value="1"/>
</dbReference>
<gene>
    <name evidence="10" type="ORF">D0433_13300</name>
</gene>
<dbReference type="EMBL" id="PHFL01000071">
    <property type="protein sequence ID" value="RFM23010.1"/>
    <property type="molecule type" value="Genomic_DNA"/>
</dbReference>
<dbReference type="InterPro" id="IPR050250">
    <property type="entry name" value="Macrolide_Exporter_MacB"/>
</dbReference>
<dbReference type="AlphaFoldDB" id="A0A395LWI8"/>
<feature type="domain" description="ABC3 transporter permease C-terminal" evidence="8">
    <location>
        <begin position="326"/>
        <end position="450"/>
    </location>
</feature>
<feature type="domain" description="MacB-like periplasmic core" evidence="9">
    <location>
        <begin position="21"/>
        <end position="294"/>
    </location>
</feature>
<name>A0A395LWI8_9BACT</name>
<dbReference type="GO" id="GO:0005886">
    <property type="term" value="C:plasma membrane"/>
    <property type="evidence" value="ECO:0007669"/>
    <property type="project" value="UniProtKB-SubCell"/>
</dbReference>
<dbReference type="Pfam" id="PF12704">
    <property type="entry name" value="MacB_PCD"/>
    <property type="match status" value="1"/>
</dbReference>
<dbReference type="InterPro" id="IPR003838">
    <property type="entry name" value="ABC3_permease_C"/>
</dbReference>
<dbReference type="Proteomes" id="UP000266389">
    <property type="component" value="Unassembled WGS sequence"/>
</dbReference>
<comment type="caution">
    <text evidence="10">The sequence shown here is derived from an EMBL/GenBank/DDBJ whole genome shotgun (WGS) entry which is preliminary data.</text>
</comment>
<evidence type="ECO:0000259" key="8">
    <source>
        <dbReference type="Pfam" id="PF02687"/>
    </source>
</evidence>
<keyword evidence="5 7" id="KW-0472">Membrane</keyword>